<protein>
    <submittedName>
        <fullName evidence="2">Uncharacterized protein</fullName>
    </submittedName>
</protein>
<proteinExistence type="predicted"/>
<name>A0ABD4WNW3_PRIMG</name>
<comment type="caution">
    <text evidence="2">The sequence shown here is derived from an EMBL/GenBank/DDBJ whole genome shotgun (WGS) entry which is preliminary data.</text>
</comment>
<evidence type="ECO:0000313" key="2">
    <source>
        <dbReference type="EMBL" id="MDD9781746.1"/>
    </source>
</evidence>
<reference evidence="2 3" key="1">
    <citation type="submission" date="2023-02" db="EMBL/GenBank/DDBJ databases">
        <authorList>
            <person name="Olszewska D."/>
        </authorList>
    </citation>
    <scope>NUCLEOTIDE SEQUENCE [LARGE SCALE GENOMIC DNA]</scope>
    <source>
        <strain evidence="2 3">FDU301</strain>
    </source>
</reference>
<gene>
    <name evidence="2" type="ORF">PVE99_04960</name>
</gene>
<feature type="region of interest" description="Disordered" evidence="1">
    <location>
        <begin position="1"/>
        <end position="39"/>
    </location>
</feature>
<accession>A0ABD4WNW3</accession>
<feature type="compositionally biased region" description="Polar residues" evidence="1">
    <location>
        <begin position="7"/>
        <end position="28"/>
    </location>
</feature>
<dbReference type="EMBL" id="JARAOX010000148">
    <property type="protein sequence ID" value="MDD9781746.1"/>
    <property type="molecule type" value="Genomic_DNA"/>
</dbReference>
<dbReference type="Proteomes" id="UP001213771">
    <property type="component" value="Unassembled WGS sequence"/>
</dbReference>
<organism evidence="2 3">
    <name type="scientific">Priestia megaterium</name>
    <name type="common">Bacillus megaterium</name>
    <dbReference type="NCBI Taxonomy" id="1404"/>
    <lineage>
        <taxon>Bacteria</taxon>
        <taxon>Bacillati</taxon>
        <taxon>Bacillota</taxon>
        <taxon>Bacilli</taxon>
        <taxon>Bacillales</taxon>
        <taxon>Bacillaceae</taxon>
        <taxon>Priestia</taxon>
    </lineage>
</organism>
<dbReference type="AlphaFoldDB" id="A0ABD4WNW3"/>
<dbReference type="RefSeq" id="WP_098548720.1">
    <property type="nucleotide sequence ID" value="NZ_JARAOX010000148.1"/>
</dbReference>
<evidence type="ECO:0000256" key="1">
    <source>
        <dbReference type="SAM" id="MobiDB-lite"/>
    </source>
</evidence>
<evidence type="ECO:0000313" key="3">
    <source>
        <dbReference type="Proteomes" id="UP001213771"/>
    </source>
</evidence>
<sequence length="136" mass="15133">MEDNIDFNETSQGSSTTGDSLRSGNSNGNRDRILKQNNNPDIDRFSQFMFGNSRIRETKTEEVNYDLFSNDAGPNNISPNPAEDISSNKNIIELMTTIDSLIETVNVYKPIINDISPLVKQIINKFKDGGGSKEAK</sequence>